<comment type="similarity">
    <text evidence="1">Belongs to the saccharopine dehydrogenase family.</text>
</comment>
<dbReference type="InterPro" id="IPR005097">
    <property type="entry name" value="Sacchrp_dh_NADP-bd"/>
</dbReference>
<evidence type="ECO:0000313" key="3">
    <source>
        <dbReference type="EMBL" id="CBX97415.1"/>
    </source>
</evidence>
<dbReference type="Gene3D" id="3.40.50.720">
    <property type="entry name" value="NAD(P)-binding Rossmann-like Domain"/>
    <property type="match status" value="1"/>
</dbReference>
<dbReference type="HOGENOM" id="CLU_031002_0_1_1"/>
<dbReference type="EMBL" id="FP929131">
    <property type="protein sequence ID" value="CBX97415.1"/>
    <property type="molecule type" value="Genomic_DNA"/>
</dbReference>
<dbReference type="GO" id="GO:0005886">
    <property type="term" value="C:plasma membrane"/>
    <property type="evidence" value="ECO:0007669"/>
    <property type="project" value="TreeGrafter"/>
</dbReference>
<dbReference type="AlphaFoldDB" id="E5A1F1"/>
<dbReference type="PANTHER" id="PTHR12286">
    <property type="entry name" value="SACCHAROPINE DEHYDROGENASE-LIKE OXIDOREDUCTASE"/>
    <property type="match status" value="1"/>
</dbReference>
<dbReference type="SUPFAM" id="SSF51735">
    <property type="entry name" value="NAD(P)-binding Rossmann-fold domains"/>
    <property type="match status" value="1"/>
</dbReference>
<keyword evidence="4" id="KW-1185">Reference proteome</keyword>
<feature type="domain" description="Saccharopine dehydrogenase NADP binding" evidence="2">
    <location>
        <begin position="62"/>
        <end position="190"/>
    </location>
</feature>
<protein>
    <submittedName>
        <fullName evidence="3">Similar to saccharopine dehydrogenase (NAD(+))</fullName>
    </submittedName>
</protein>
<sequence>MSTPNNQFLDVMLANLGRTFIALAQSRSSSELVCSTASAMSPHPPSKAVDGMTNETRQYELILLGATGYTGKLVAEWITTQLPPDLKWAIAGRNAKKLQAVVDELTELSPNRKQPDIETCEIDPEQLNALVVKTKLLVTTVGPFMHYGEPVLAACANNGTHYLDSTGEVPWIYDMIAKYDEVAKKNHSIIIPECGLDSVPADIMAYVLAREVRKRYNTACERAIMTLYDFKSGVSGGTALTMLELFNNYSLSHLGKSMHPYSLSPVKAAQVVGPPKGSLLYRPFGLLSIPELGGVQTTGLMASVDECIVHRSWGLYESSSDRNLAYGSKFRFNEFARATGFLTGLAQKLALGLTAVLLAIPLSRWILAPVLKKFVIPSPGSGPTKESMKKDFMNYRAVGIAEDGRGKVMAHMDVAHGGYVATAITLSAAAQVIIRGRLEDTEAGKLGGGILTPATLGDQYVKTLNEFGMKIRVDD</sequence>
<dbReference type="PANTHER" id="PTHR12286:SF5">
    <property type="entry name" value="SACCHAROPINE DEHYDROGENASE-LIKE OXIDOREDUCTASE"/>
    <property type="match status" value="1"/>
</dbReference>
<dbReference type="Pfam" id="PF03435">
    <property type="entry name" value="Sacchrp_dh_NADP"/>
    <property type="match status" value="1"/>
</dbReference>
<dbReference type="GO" id="GO:0005739">
    <property type="term" value="C:mitochondrion"/>
    <property type="evidence" value="ECO:0007669"/>
    <property type="project" value="TreeGrafter"/>
</dbReference>
<dbReference type="GO" id="GO:0005811">
    <property type="term" value="C:lipid droplet"/>
    <property type="evidence" value="ECO:0007669"/>
    <property type="project" value="TreeGrafter"/>
</dbReference>
<gene>
    <name evidence="3" type="ORF">LEMA_P105460.1</name>
</gene>
<dbReference type="OMA" id="GPYQLYG"/>
<reference evidence="4" key="1">
    <citation type="journal article" date="2011" name="Nat. Commun.">
        <title>Effector diversification within compartments of the Leptosphaeria maculans genome affected by Repeat-Induced Point mutations.</title>
        <authorList>
            <person name="Rouxel T."/>
            <person name="Grandaubert J."/>
            <person name="Hane J.K."/>
            <person name="Hoede C."/>
            <person name="van de Wouw A.P."/>
            <person name="Couloux A."/>
            <person name="Dominguez V."/>
            <person name="Anthouard V."/>
            <person name="Bally P."/>
            <person name="Bourras S."/>
            <person name="Cozijnsen A.J."/>
            <person name="Ciuffetti L.M."/>
            <person name="Degrave A."/>
            <person name="Dilmaghani A."/>
            <person name="Duret L."/>
            <person name="Fudal I."/>
            <person name="Goodwin S.B."/>
            <person name="Gout L."/>
            <person name="Glaser N."/>
            <person name="Linglin J."/>
            <person name="Kema G.H.J."/>
            <person name="Lapalu N."/>
            <person name="Lawrence C.B."/>
            <person name="May K."/>
            <person name="Meyer M."/>
            <person name="Ollivier B."/>
            <person name="Poulain J."/>
            <person name="Schoch C.L."/>
            <person name="Simon A."/>
            <person name="Spatafora J.W."/>
            <person name="Stachowiak A."/>
            <person name="Turgeon B.G."/>
            <person name="Tyler B.M."/>
            <person name="Vincent D."/>
            <person name="Weissenbach J."/>
            <person name="Amselem J."/>
            <person name="Quesneville H."/>
            <person name="Oliver R.P."/>
            <person name="Wincker P."/>
            <person name="Balesdent M.-H."/>
            <person name="Howlett B.J."/>
        </authorList>
    </citation>
    <scope>NUCLEOTIDE SEQUENCE [LARGE SCALE GENOMIC DNA]</scope>
    <source>
        <strain evidence="4">JN3 / isolate v23.1.3 / race Av1-4-5-6-7-8</strain>
    </source>
</reference>
<evidence type="ECO:0000313" key="4">
    <source>
        <dbReference type="Proteomes" id="UP000002668"/>
    </source>
</evidence>
<dbReference type="OrthoDB" id="10268090at2759"/>
<dbReference type="Proteomes" id="UP000002668">
    <property type="component" value="Genome"/>
</dbReference>
<organism evidence="4">
    <name type="scientific">Leptosphaeria maculans (strain JN3 / isolate v23.1.3 / race Av1-4-5-6-7-8)</name>
    <name type="common">Blackleg fungus</name>
    <name type="synonym">Phoma lingam</name>
    <dbReference type="NCBI Taxonomy" id="985895"/>
    <lineage>
        <taxon>Eukaryota</taxon>
        <taxon>Fungi</taxon>
        <taxon>Dikarya</taxon>
        <taxon>Ascomycota</taxon>
        <taxon>Pezizomycotina</taxon>
        <taxon>Dothideomycetes</taxon>
        <taxon>Pleosporomycetidae</taxon>
        <taxon>Pleosporales</taxon>
        <taxon>Pleosporineae</taxon>
        <taxon>Leptosphaeriaceae</taxon>
        <taxon>Plenodomus</taxon>
        <taxon>Plenodomus lingam/Leptosphaeria maculans species complex</taxon>
    </lineage>
</organism>
<dbReference type="eggNOG" id="KOG2733">
    <property type="taxonomic scope" value="Eukaryota"/>
</dbReference>
<evidence type="ECO:0000259" key="2">
    <source>
        <dbReference type="Pfam" id="PF03435"/>
    </source>
</evidence>
<name>E5A1F1_LEPMJ</name>
<dbReference type="InterPro" id="IPR051276">
    <property type="entry name" value="Saccharopine_DH-like_oxidrdct"/>
</dbReference>
<evidence type="ECO:0000256" key="1">
    <source>
        <dbReference type="ARBA" id="ARBA00038048"/>
    </source>
</evidence>
<accession>E5A1F1</accession>
<proteinExistence type="inferred from homology"/>
<dbReference type="InParanoid" id="E5A1F1"/>
<dbReference type="GO" id="GO:0009247">
    <property type="term" value="P:glycolipid biosynthetic process"/>
    <property type="evidence" value="ECO:0007669"/>
    <property type="project" value="TreeGrafter"/>
</dbReference>
<dbReference type="InterPro" id="IPR036291">
    <property type="entry name" value="NAD(P)-bd_dom_sf"/>
</dbReference>
<dbReference type="VEuPathDB" id="FungiDB:LEMA_P105460.1"/>